<feature type="signal peptide" evidence="1">
    <location>
        <begin position="1"/>
        <end position="20"/>
    </location>
</feature>
<protein>
    <recommendedName>
        <fullName evidence="4">Excinuclease ATPase subunit</fullName>
    </recommendedName>
</protein>
<accession>A0A4V3D810</accession>
<organism evidence="2 3">
    <name type="scientific">Permianibacter aggregans</name>
    <dbReference type="NCBI Taxonomy" id="1510150"/>
    <lineage>
        <taxon>Bacteria</taxon>
        <taxon>Pseudomonadati</taxon>
        <taxon>Pseudomonadota</taxon>
        <taxon>Gammaproteobacteria</taxon>
        <taxon>Pseudomonadales</taxon>
        <taxon>Pseudomonadaceae</taxon>
        <taxon>Permianibacter</taxon>
    </lineage>
</organism>
<dbReference type="RefSeq" id="WP_133588687.1">
    <property type="nucleotide sequence ID" value="NZ_CP037953.1"/>
</dbReference>
<keyword evidence="3" id="KW-1185">Reference proteome</keyword>
<comment type="caution">
    <text evidence="2">The sequence shown here is derived from an EMBL/GenBank/DDBJ whole genome shotgun (WGS) entry which is preliminary data.</text>
</comment>
<evidence type="ECO:0000313" key="3">
    <source>
        <dbReference type="Proteomes" id="UP000295375"/>
    </source>
</evidence>
<dbReference type="AlphaFoldDB" id="A0A4V3D810"/>
<gene>
    <name evidence="2" type="ORF">EV696_103312</name>
</gene>
<dbReference type="OrthoDB" id="8161726at2"/>
<name>A0A4V3D810_9GAMM</name>
<evidence type="ECO:0008006" key="4">
    <source>
        <dbReference type="Google" id="ProtNLM"/>
    </source>
</evidence>
<reference evidence="2 3" key="1">
    <citation type="submission" date="2019-03" db="EMBL/GenBank/DDBJ databases">
        <title>Genomic Encyclopedia of Type Strains, Phase IV (KMG-IV): sequencing the most valuable type-strain genomes for metagenomic binning, comparative biology and taxonomic classification.</title>
        <authorList>
            <person name="Goeker M."/>
        </authorList>
    </citation>
    <scope>NUCLEOTIDE SEQUENCE [LARGE SCALE GENOMIC DNA]</scope>
    <source>
        <strain evidence="2 3">DSM 103792</strain>
    </source>
</reference>
<feature type="chain" id="PRO_5020331338" description="Excinuclease ATPase subunit" evidence="1">
    <location>
        <begin position="21"/>
        <end position="144"/>
    </location>
</feature>
<dbReference type="EMBL" id="SNYM01000003">
    <property type="protein sequence ID" value="TDQ49937.1"/>
    <property type="molecule type" value="Genomic_DNA"/>
</dbReference>
<proteinExistence type="predicted"/>
<evidence type="ECO:0000313" key="2">
    <source>
        <dbReference type="EMBL" id="TDQ49937.1"/>
    </source>
</evidence>
<dbReference type="Proteomes" id="UP000295375">
    <property type="component" value="Unassembled WGS sequence"/>
</dbReference>
<keyword evidence="1" id="KW-0732">Signal</keyword>
<evidence type="ECO:0000256" key="1">
    <source>
        <dbReference type="SAM" id="SignalP"/>
    </source>
</evidence>
<sequence length="144" mass="15674">MTRYWMAMIMAVTFSSFVHARDTIVNIPLQDVLDMPEAKEQLDGSVKFILAGNAVPANAKLLETDVSNKKTNAVGKTDEFACRWAALSALKSFQEGAKRRGANAVVNMVSYYKKNETKSATTLECHAGAIMAGLALKGQYAKLP</sequence>